<feature type="chain" id="PRO_5047364830" evidence="2">
    <location>
        <begin position="18"/>
        <end position="170"/>
    </location>
</feature>
<dbReference type="EMBL" id="JBBXJM010000006">
    <property type="protein sequence ID" value="KAL1406582.1"/>
    <property type="molecule type" value="Genomic_DNA"/>
</dbReference>
<keyword evidence="4" id="KW-1185">Reference proteome</keyword>
<dbReference type="RefSeq" id="XP_069206526.1">
    <property type="nucleotide sequence ID" value="XM_069356685.1"/>
</dbReference>
<feature type="region of interest" description="Disordered" evidence="1">
    <location>
        <begin position="20"/>
        <end position="40"/>
    </location>
</feature>
<dbReference type="Proteomes" id="UP001565368">
    <property type="component" value="Unassembled WGS sequence"/>
</dbReference>
<proteinExistence type="predicted"/>
<evidence type="ECO:0000256" key="1">
    <source>
        <dbReference type="SAM" id="MobiDB-lite"/>
    </source>
</evidence>
<evidence type="ECO:0000313" key="3">
    <source>
        <dbReference type="EMBL" id="KAL1406582.1"/>
    </source>
</evidence>
<name>A0ABR3PWR8_9TREE</name>
<keyword evidence="2" id="KW-0732">Signal</keyword>
<evidence type="ECO:0000256" key="2">
    <source>
        <dbReference type="SAM" id="SignalP"/>
    </source>
</evidence>
<evidence type="ECO:0000313" key="4">
    <source>
        <dbReference type="Proteomes" id="UP001565368"/>
    </source>
</evidence>
<protein>
    <submittedName>
        <fullName evidence="3">Uncharacterized protein</fullName>
    </submittedName>
</protein>
<sequence length="170" mass="17993">MFTSALLMVALSAVAVAQSSSPTPASQTSSPKPSASTLPYPGVQVNKPGFQILYPKNGSYSFSPKSEKPATNKTWPANWYWNDFSTDPMTLADSGDGVAPGSGYYVELTSYNLSITYAVSELFELKETKTADPSLPPGPYGRVSAGASRPIKLSMGLVCLSGTVALWVLL</sequence>
<organism evidence="3 4">
    <name type="scientific">Vanrija albida</name>
    <dbReference type="NCBI Taxonomy" id="181172"/>
    <lineage>
        <taxon>Eukaryota</taxon>
        <taxon>Fungi</taxon>
        <taxon>Dikarya</taxon>
        <taxon>Basidiomycota</taxon>
        <taxon>Agaricomycotina</taxon>
        <taxon>Tremellomycetes</taxon>
        <taxon>Trichosporonales</taxon>
        <taxon>Trichosporonaceae</taxon>
        <taxon>Vanrija</taxon>
    </lineage>
</organism>
<accession>A0ABR3PWR8</accession>
<comment type="caution">
    <text evidence="3">The sequence shown here is derived from an EMBL/GenBank/DDBJ whole genome shotgun (WGS) entry which is preliminary data.</text>
</comment>
<dbReference type="GeneID" id="95989331"/>
<feature type="signal peptide" evidence="2">
    <location>
        <begin position="1"/>
        <end position="17"/>
    </location>
</feature>
<feature type="compositionally biased region" description="Low complexity" evidence="1">
    <location>
        <begin position="20"/>
        <end position="37"/>
    </location>
</feature>
<gene>
    <name evidence="3" type="ORF">Q8F55_008288</name>
</gene>
<reference evidence="3 4" key="1">
    <citation type="submission" date="2023-08" db="EMBL/GenBank/DDBJ databases">
        <title>Annotated Genome Sequence of Vanrija albida AlHP1.</title>
        <authorList>
            <person name="Herzog R."/>
        </authorList>
    </citation>
    <scope>NUCLEOTIDE SEQUENCE [LARGE SCALE GENOMIC DNA]</scope>
    <source>
        <strain evidence="3 4">AlHP1</strain>
    </source>
</reference>